<dbReference type="RefSeq" id="WP_068221105.1">
    <property type="nucleotide sequence ID" value="NZ_CP139724.1"/>
</dbReference>
<sequence>MNQIRKNNSVARVLIIGLLLVLNGSLIAQKNFMEIAQMKDKKWDNFRKGSDYYISQLMLIDGLIDVGLLKEENTPNPKDIGVLTFQLWDESTWKSSKAGGWVYYEKNFISEDGSNMISNRIMEEILPKIRAKYTSAGFNLMEPDEFITNEEQKKIYFNGPSRVELSGILKFFSNGLLNRLQGNSNGGTGSVSADGYAFYPVTAKTVSMDFKSPSNIGLITEELGLDASLLIAVRVSIEKGGRSLVFRGFEMAVVTTIDDEKDKEYSGRIGAKLMNMYRDGLTMSASYFQMDPIMLADLERKTGNVEKWYLDGVDLVAERMTDDVIFGMKKFINRDKSRK</sequence>
<gene>
    <name evidence="1" type="ORF">AWW68_10485</name>
</gene>
<evidence type="ECO:0000313" key="2">
    <source>
        <dbReference type="Proteomes" id="UP000075606"/>
    </source>
</evidence>
<name>A0A150X917_9BACT</name>
<keyword evidence="2" id="KW-1185">Reference proteome</keyword>
<dbReference type="AlphaFoldDB" id="A0A150X917"/>
<reference evidence="1 2" key="1">
    <citation type="submission" date="2016-01" db="EMBL/GenBank/DDBJ databases">
        <title>Genome sequencing of Roseivirga spongicola UST030701-084.</title>
        <authorList>
            <person name="Selvaratnam C."/>
            <person name="Thevarajoo S."/>
            <person name="Goh K.M."/>
            <person name="Ee R."/>
            <person name="Chan K.-G."/>
            <person name="Chong C.S."/>
        </authorList>
    </citation>
    <scope>NUCLEOTIDE SEQUENCE [LARGE SCALE GENOMIC DNA]</scope>
    <source>
        <strain evidence="1 2">UST030701-084</strain>
    </source>
</reference>
<dbReference type="EMBL" id="LRPC01000023">
    <property type="protein sequence ID" value="KYG75225.1"/>
    <property type="molecule type" value="Genomic_DNA"/>
</dbReference>
<organism evidence="1 2">
    <name type="scientific">Roseivirga spongicola</name>
    <dbReference type="NCBI Taxonomy" id="333140"/>
    <lineage>
        <taxon>Bacteria</taxon>
        <taxon>Pseudomonadati</taxon>
        <taxon>Bacteroidota</taxon>
        <taxon>Cytophagia</taxon>
        <taxon>Cytophagales</taxon>
        <taxon>Roseivirgaceae</taxon>
        <taxon>Roseivirga</taxon>
    </lineage>
</organism>
<dbReference type="Proteomes" id="UP000075606">
    <property type="component" value="Unassembled WGS sequence"/>
</dbReference>
<evidence type="ECO:0000313" key="1">
    <source>
        <dbReference type="EMBL" id="KYG75225.1"/>
    </source>
</evidence>
<comment type="caution">
    <text evidence="1">The sequence shown here is derived from an EMBL/GenBank/DDBJ whole genome shotgun (WGS) entry which is preliminary data.</text>
</comment>
<proteinExistence type="predicted"/>
<dbReference type="OrthoDB" id="825079at2"/>
<protein>
    <submittedName>
        <fullName evidence="1">Uncharacterized protein</fullName>
    </submittedName>
</protein>
<accession>A0A150X917</accession>